<keyword evidence="6 7" id="KW-0472">Membrane</keyword>
<evidence type="ECO:0000256" key="5">
    <source>
        <dbReference type="ARBA" id="ARBA00022989"/>
    </source>
</evidence>
<evidence type="ECO:0000313" key="9">
    <source>
        <dbReference type="Proteomes" id="UP000094068"/>
    </source>
</evidence>
<feature type="transmembrane region" description="Helical" evidence="7">
    <location>
        <begin position="408"/>
        <end position="428"/>
    </location>
</feature>
<evidence type="ECO:0000256" key="7">
    <source>
        <dbReference type="SAM" id="Phobius"/>
    </source>
</evidence>
<dbReference type="Pfam" id="PF13520">
    <property type="entry name" value="AA_permease_2"/>
    <property type="match status" value="1"/>
</dbReference>
<evidence type="ECO:0000256" key="1">
    <source>
        <dbReference type="ARBA" id="ARBA00004651"/>
    </source>
</evidence>
<feature type="transmembrane region" description="Helical" evidence="7">
    <location>
        <begin position="7"/>
        <end position="25"/>
    </location>
</feature>
<evidence type="ECO:0000313" key="8">
    <source>
        <dbReference type="EMBL" id="OEG14016.1"/>
    </source>
</evidence>
<proteinExistence type="predicted"/>
<keyword evidence="2" id="KW-0813">Transport</keyword>
<keyword evidence="5 7" id="KW-1133">Transmembrane helix</keyword>
<feature type="transmembrane region" description="Helical" evidence="7">
    <location>
        <begin position="37"/>
        <end position="61"/>
    </location>
</feature>
<feature type="transmembrane region" description="Helical" evidence="7">
    <location>
        <begin position="82"/>
        <end position="111"/>
    </location>
</feature>
<comment type="caution">
    <text evidence="8">The sequence shown here is derived from an EMBL/GenBank/DDBJ whole genome shotgun (WGS) entry which is preliminary data.</text>
</comment>
<keyword evidence="3" id="KW-1003">Cell membrane</keyword>
<accession>A0A1E5GMU8</accession>
<dbReference type="EMBL" id="MIJZ01000001">
    <property type="protein sequence ID" value="OEG14016.1"/>
    <property type="molecule type" value="Genomic_DNA"/>
</dbReference>
<dbReference type="InterPro" id="IPR050367">
    <property type="entry name" value="APC_superfamily"/>
</dbReference>
<dbReference type="STRING" id="903984.BCR21_03220"/>
<dbReference type="PIRSF" id="PIRSF006060">
    <property type="entry name" value="AA_transporter"/>
    <property type="match status" value="1"/>
</dbReference>
<feature type="transmembrane region" description="Helical" evidence="7">
    <location>
        <begin position="281"/>
        <end position="303"/>
    </location>
</feature>
<evidence type="ECO:0000256" key="6">
    <source>
        <dbReference type="ARBA" id="ARBA00023136"/>
    </source>
</evidence>
<feature type="transmembrane region" description="Helical" evidence="7">
    <location>
        <begin position="123"/>
        <end position="141"/>
    </location>
</feature>
<comment type="subcellular location">
    <subcellularLocation>
        <location evidence="1">Cell membrane</location>
        <topology evidence="1">Multi-pass membrane protein</topology>
    </subcellularLocation>
</comment>
<dbReference type="GO" id="GO:0022857">
    <property type="term" value="F:transmembrane transporter activity"/>
    <property type="evidence" value="ECO:0007669"/>
    <property type="project" value="InterPro"/>
</dbReference>
<name>A0A1E5GMU8_9ENTE</name>
<dbReference type="PANTHER" id="PTHR42770">
    <property type="entry name" value="AMINO ACID TRANSPORTER-RELATED"/>
    <property type="match status" value="1"/>
</dbReference>
<sequence>MSETKRKLSLFSFFAMTASLFITVYEYPTFAMSGMTLIFFLLVCGLFWFLPVALCSAEMATIKDYQEGGIFGWVGKTLGEKFGFAAIFFQWFQITVGFVTMIYFIIGSLSYAVGIPALNSNPLLKFASVVLIFWIATLLQFKGTETTAKVAKAGFVIGIIVPVGLMLILTIKYIMIGGHPVAPSFTEKGFLPKGKDFAALASFMLAYMGVEASAPHINELENPKKNYPLVMFILVIVGIILSTIGGSAVSMVVPADKLSLNSGVVQTFQTLILAENGQLTWVVKMIAVLVAFGVLAQVCSWIVGPTEGLRTVAQKGLIPARFKKVNENKVPVPLLILQGIIVTIWAAVLTLGGGGSNVSFLTAISLTVIIYLSAYVLFFVAYFVLIFKRSNQGLERTYHVPGGKIGKALIGGAGLLLSLLAIGSSMIAPSELKGNEIHTYLITLGISYLVTLAIPFVFYHFYSRHHKVTPSIQTQGSKKHEND</sequence>
<dbReference type="RefSeq" id="WP_069645066.1">
    <property type="nucleotide sequence ID" value="NZ_MIJZ01000001.1"/>
</dbReference>
<protein>
    <submittedName>
        <fullName evidence="8">Glutamate:gamma-aminobutyrate antiporter</fullName>
    </submittedName>
</protein>
<dbReference type="Proteomes" id="UP000094068">
    <property type="component" value="Unassembled WGS sequence"/>
</dbReference>
<keyword evidence="9" id="KW-1185">Reference proteome</keyword>
<evidence type="ECO:0000256" key="2">
    <source>
        <dbReference type="ARBA" id="ARBA00022448"/>
    </source>
</evidence>
<gene>
    <name evidence="8" type="ORF">BCR21_03220</name>
</gene>
<dbReference type="OrthoDB" id="9791588at2"/>
<keyword evidence="4 7" id="KW-0812">Transmembrane</keyword>
<feature type="transmembrane region" description="Helical" evidence="7">
    <location>
        <begin position="440"/>
        <end position="462"/>
    </location>
</feature>
<dbReference type="InterPro" id="IPR002293">
    <property type="entry name" value="AA/rel_permease1"/>
</dbReference>
<evidence type="ECO:0000256" key="4">
    <source>
        <dbReference type="ARBA" id="ARBA00022692"/>
    </source>
</evidence>
<reference evidence="9" key="1">
    <citation type="submission" date="2016-09" db="EMBL/GenBank/DDBJ databases">
        <authorList>
            <person name="Gulvik C.A."/>
        </authorList>
    </citation>
    <scope>NUCLEOTIDE SEQUENCE [LARGE SCALE GENOMIC DNA]</scope>
    <source>
        <strain evidence="9">DSM 23328</strain>
    </source>
</reference>
<feature type="transmembrane region" description="Helical" evidence="7">
    <location>
        <begin position="330"/>
        <end position="348"/>
    </location>
</feature>
<organism evidence="8 9">
    <name type="scientific">Enterococcus ureasiticus</name>
    <dbReference type="NCBI Taxonomy" id="903984"/>
    <lineage>
        <taxon>Bacteria</taxon>
        <taxon>Bacillati</taxon>
        <taxon>Bacillota</taxon>
        <taxon>Bacilli</taxon>
        <taxon>Lactobacillales</taxon>
        <taxon>Enterococcaceae</taxon>
        <taxon>Enterococcus</taxon>
    </lineage>
</organism>
<feature type="transmembrane region" description="Helical" evidence="7">
    <location>
        <begin position="197"/>
        <end position="217"/>
    </location>
</feature>
<feature type="transmembrane region" description="Helical" evidence="7">
    <location>
        <begin position="229"/>
        <end position="253"/>
    </location>
</feature>
<dbReference type="Gene3D" id="1.20.1740.10">
    <property type="entry name" value="Amino acid/polyamine transporter I"/>
    <property type="match status" value="1"/>
</dbReference>
<dbReference type="PANTHER" id="PTHR42770:SF15">
    <property type="entry name" value="GLUTAMATE_GAMMA-AMINOBUTYRATE ANTIPORTER-RELATED"/>
    <property type="match status" value="1"/>
</dbReference>
<feature type="transmembrane region" description="Helical" evidence="7">
    <location>
        <begin position="153"/>
        <end position="177"/>
    </location>
</feature>
<dbReference type="GO" id="GO:0005886">
    <property type="term" value="C:plasma membrane"/>
    <property type="evidence" value="ECO:0007669"/>
    <property type="project" value="UniProtKB-SubCell"/>
</dbReference>
<evidence type="ECO:0000256" key="3">
    <source>
        <dbReference type="ARBA" id="ARBA00022475"/>
    </source>
</evidence>
<dbReference type="AlphaFoldDB" id="A0A1E5GMU8"/>
<feature type="transmembrane region" description="Helical" evidence="7">
    <location>
        <begin position="360"/>
        <end position="387"/>
    </location>
</feature>